<evidence type="ECO:0000256" key="4">
    <source>
        <dbReference type="ARBA" id="ARBA00023284"/>
    </source>
</evidence>
<dbReference type="InterPro" id="IPR017937">
    <property type="entry name" value="Thioredoxin_CS"/>
</dbReference>
<proteinExistence type="predicted"/>
<dbReference type="RefSeq" id="WP_344740487.1">
    <property type="nucleotide sequence ID" value="NZ_BAABAY010000001.1"/>
</dbReference>
<keyword evidence="7" id="KW-1185">Reference proteome</keyword>
<gene>
    <name evidence="6" type="ORF">V8G58_05760</name>
</gene>
<dbReference type="Proteomes" id="UP001610100">
    <property type="component" value="Unassembled WGS sequence"/>
</dbReference>
<evidence type="ECO:0000313" key="6">
    <source>
        <dbReference type="EMBL" id="MFH6771435.1"/>
    </source>
</evidence>
<keyword evidence="2" id="KW-0201">Cytochrome c-type biogenesis</keyword>
<dbReference type="CDD" id="cd02966">
    <property type="entry name" value="TlpA_like_family"/>
    <property type="match status" value="1"/>
</dbReference>
<dbReference type="InterPro" id="IPR050553">
    <property type="entry name" value="Thioredoxin_ResA/DsbE_sf"/>
</dbReference>
<feature type="domain" description="Thioredoxin" evidence="5">
    <location>
        <begin position="252"/>
        <end position="393"/>
    </location>
</feature>
<dbReference type="SUPFAM" id="SSF52833">
    <property type="entry name" value="Thioredoxin-like"/>
    <property type="match status" value="1"/>
</dbReference>
<dbReference type="InterPro" id="IPR036249">
    <property type="entry name" value="Thioredoxin-like_sf"/>
</dbReference>
<dbReference type="PROSITE" id="PS51257">
    <property type="entry name" value="PROKAR_LIPOPROTEIN"/>
    <property type="match status" value="1"/>
</dbReference>
<dbReference type="InterPro" id="IPR013766">
    <property type="entry name" value="Thioredoxin_domain"/>
</dbReference>
<keyword evidence="4" id="KW-0676">Redox-active center</keyword>
<name>A0ABW7MY11_9FLAO</name>
<dbReference type="Pfam" id="PF08534">
    <property type="entry name" value="Redoxin"/>
    <property type="match status" value="1"/>
</dbReference>
<reference evidence="6 7" key="1">
    <citation type="submission" date="2024-02" db="EMBL/GenBank/DDBJ databases">
        <title>A Gaetbulibacter species isolated from tidal flats and genomic insights of their niches.</title>
        <authorList>
            <person name="Ye Y."/>
        </authorList>
    </citation>
    <scope>NUCLEOTIDE SEQUENCE [LARGE SCALE GENOMIC DNA]</scope>
    <source>
        <strain evidence="6 7">KYW382</strain>
    </source>
</reference>
<evidence type="ECO:0000313" key="7">
    <source>
        <dbReference type="Proteomes" id="UP001610100"/>
    </source>
</evidence>
<evidence type="ECO:0000256" key="1">
    <source>
        <dbReference type="ARBA" id="ARBA00004196"/>
    </source>
</evidence>
<protein>
    <submittedName>
        <fullName evidence="6">TlpA disulfide reductase family protein</fullName>
    </submittedName>
</protein>
<dbReference type="EMBL" id="JBAWKB010000001">
    <property type="protein sequence ID" value="MFH6771435.1"/>
    <property type="molecule type" value="Genomic_DNA"/>
</dbReference>
<evidence type="ECO:0000256" key="3">
    <source>
        <dbReference type="ARBA" id="ARBA00023157"/>
    </source>
</evidence>
<accession>A0ABW7MY11</accession>
<evidence type="ECO:0000256" key="2">
    <source>
        <dbReference type="ARBA" id="ARBA00022748"/>
    </source>
</evidence>
<organism evidence="6 7">
    <name type="scientific">Gaetbulibacter aestuarii</name>
    <dbReference type="NCBI Taxonomy" id="1502358"/>
    <lineage>
        <taxon>Bacteria</taxon>
        <taxon>Pseudomonadati</taxon>
        <taxon>Bacteroidota</taxon>
        <taxon>Flavobacteriia</taxon>
        <taxon>Flavobacteriales</taxon>
        <taxon>Flavobacteriaceae</taxon>
        <taxon>Gaetbulibacter</taxon>
    </lineage>
</organism>
<sequence>MNYFQKRYRIVSQLLLLILIGCQSPDSISGRIENAPKDSKIYLIKPGNLRSVAAPYFGTVVDSASIFSNGDFNFSDMPEIKTSELFELAVQPQGKAPNYLKTENPLEANFMPIVLEPGSHVSIYSDWFQFQKRYSIKMPSKNNKALLKLRDINVQAFKTYLNNKNWHVEDGSELLAKEKALLNYQKALMNFANETKELLPALVALRWVSPENDYERVPEFLVEQCKSRKKNYPEHPWVKELCEMASPENLPVLVGSTFPNLKLPLISGDTLDIKTMMGKKLTIVDLWASWCAPCRKENREILVPLWDKYHDQGLNIIAYGLESDLSYWKTAAERDGADRWFQASDLQGDDADFLKKIRVQTIPANFILDAEGMVIAKNLHGKALEHLVNTYFE</sequence>
<dbReference type="PANTHER" id="PTHR42852:SF6">
    <property type="entry name" value="THIOL:DISULFIDE INTERCHANGE PROTEIN DSBE"/>
    <property type="match status" value="1"/>
</dbReference>
<dbReference type="Gene3D" id="3.40.30.10">
    <property type="entry name" value="Glutaredoxin"/>
    <property type="match status" value="1"/>
</dbReference>
<dbReference type="PROSITE" id="PS51352">
    <property type="entry name" value="THIOREDOXIN_2"/>
    <property type="match status" value="1"/>
</dbReference>
<dbReference type="PANTHER" id="PTHR42852">
    <property type="entry name" value="THIOL:DISULFIDE INTERCHANGE PROTEIN DSBE"/>
    <property type="match status" value="1"/>
</dbReference>
<comment type="subcellular location">
    <subcellularLocation>
        <location evidence="1">Cell envelope</location>
    </subcellularLocation>
</comment>
<evidence type="ECO:0000259" key="5">
    <source>
        <dbReference type="PROSITE" id="PS51352"/>
    </source>
</evidence>
<comment type="caution">
    <text evidence="6">The sequence shown here is derived from an EMBL/GenBank/DDBJ whole genome shotgun (WGS) entry which is preliminary data.</text>
</comment>
<keyword evidence="3" id="KW-1015">Disulfide bond</keyword>
<dbReference type="PROSITE" id="PS00194">
    <property type="entry name" value="THIOREDOXIN_1"/>
    <property type="match status" value="1"/>
</dbReference>
<dbReference type="InterPro" id="IPR013740">
    <property type="entry name" value="Redoxin"/>
</dbReference>